<keyword evidence="5 6" id="KW-0482">Metalloprotease</keyword>
<dbReference type="GO" id="GO:0016020">
    <property type="term" value="C:membrane"/>
    <property type="evidence" value="ECO:0007669"/>
    <property type="project" value="TreeGrafter"/>
</dbReference>
<dbReference type="GO" id="GO:0051603">
    <property type="term" value="P:proteolysis involved in protein catabolic process"/>
    <property type="evidence" value="ECO:0007669"/>
    <property type="project" value="TreeGrafter"/>
</dbReference>
<dbReference type="InterPro" id="IPR001915">
    <property type="entry name" value="Peptidase_M48"/>
</dbReference>
<comment type="similarity">
    <text evidence="6">Belongs to the peptidase M48 family.</text>
</comment>
<accession>A0A1C4CLG4</accession>
<dbReference type="Proteomes" id="UP000199698">
    <property type="component" value="Unassembled WGS sequence"/>
</dbReference>
<dbReference type="PROSITE" id="PS51257">
    <property type="entry name" value="PROKAR_LIPOPROTEIN"/>
    <property type="match status" value="1"/>
</dbReference>
<keyword evidence="11" id="KW-1185">Reference proteome</keyword>
<name>A0A1C4CLG4_9GAMM</name>
<dbReference type="PANTHER" id="PTHR22726:SF8">
    <property type="entry name" value="METALLOPROTEASE YCAL"/>
    <property type="match status" value="1"/>
</dbReference>
<feature type="region of interest" description="Disordered" evidence="7">
    <location>
        <begin position="228"/>
        <end position="252"/>
    </location>
</feature>
<dbReference type="GO" id="GO:0046872">
    <property type="term" value="F:metal ion binding"/>
    <property type="evidence" value="ECO:0007669"/>
    <property type="project" value="UniProtKB-KW"/>
</dbReference>
<evidence type="ECO:0000256" key="7">
    <source>
        <dbReference type="SAM" id="MobiDB-lite"/>
    </source>
</evidence>
<evidence type="ECO:0000256" key="5">
    <source>
        <dbReference type="ARBA" id="ARBA00023049"/>
    </source>
</evidence>
<evidence type="ECO:0000256" key="1">
    <source>
        <dbReference type="ARBA" id="ARBA00022670"/>
    </source>
</evidence>
<dbReference type="STRING" id="1798183.GA0061080_10423"/>
<dbReference type="Pfam" id="PF01435">
    <property type="entry name" value="Peptidase_M48"/>
    <property type="match status" value="1"/>
</dbReference>
<dbReference type="GO" id="GO:0004222">
    <property type="term" value="F:metalloendopeptidase activity"/>
    <property type="evidence" value="ECO:0007669"/>
    <property type="project" value="InterPro"/>
</dbReference>
<evidence type="ECO:0000256" key="3">
    <source>
        <dbReference type="ARBA" id="ARBA00022801"/>
    </source>
</evidence>
<proteinExistence type="inferred from homology"/>
<keyword evidence="3 6" id="KW-0378">Hydrolase</keyword>
<dbReference type="EMBL" id="FMBA01000042">
    <property type="protein sequence ID" value="SCC19926.1"/>
    <property type="molecule type" value="Genomic_DNA"/>
</dbReference>
<feature type="compositionally biased region" description="Basic and acidic residues" evidence="7">
    <location>
        <begin position="236"/>
        <end position="252"/>
    </location>
</feature>
<keyword evidence="4 6" id="KW-0862">Zinc</keyword>
<organism evidence="10 11">
    <name type="scientific">Gilliamella intestini</name>
    <dbReference type="NCBI Taxonomy" id="1798183"/>
    <lineage>
        <taxon>Bacteria</taxon>
        <taxon>Pseudomonadati</taxon>
        <taxon>Pseudomonadota</taxon>
        <taxon>Gammaproteobacteria</taxon>
        <taxon>Orbales</taxon>
        <taxon>Orbaceae</taxon>
        <taxon>Gilliamella</taxon>
    </lineage>
</organism>
<feature type="signal peptide" evidence="8">
    <location>
        <begin position="1"/>
        <end position="28"/>
    </location>
</feature>
<dbReference type="AlphaFoldDB" id="A0A1C4CLG4"/>
<evidence type="ECO:0000256" key="4">
    <source>
        <dbReference type="ARBA" id="ARBA00022833"/>
    </source>
</evidence>
<evidence type="ECO:0000256" key="8">
    <source>
        <dbReference type="SAM" id="SignalP"/>
    </source>
</evidence>
<gene>
    <name evidence="10" type="ORF">GA0061080_10423</name>
</gene>
<keyword evidence="1 6" id="KW-0645">Protease</keyword>
<dbReference type="OrthoDB" id="9810445at2"/>
<keyword evidence="2" id="KW-0479">Metal-binding</keyword>
<feature type="chain" id="PRO_5008690044" evidence="8">
    <location>
        <begin position="29"/>
        <end position="252"/>
    </location>
</feature>
<evidence type="ECO:0000256" key="6">
    <source>
        <dbReference type="RuleBase" id="RU003983"/>
    </source>
</evidence>
<keyword evidence="8" id="KW-0732">Signal</keyword>
<feature type="domain" description="Peptidase M48" evidence="9">
    <location>
        <begin position="76"/>
        <end position="245"/>
    </location>
</feature>
<evidence type="ECO:0000259" key="9">
    <source>
        <dbReference type="Pfam" id="PF01435"/>
    </source>
</evidence>
<protein>
    <submittedName>
        <fullName evidence="10">Putative metalloprotease</fullName>
    </submittedName>
</protein>
<dbReference type="InterPro" id="IPR051156">
    <property type="entry name" value="Mito/Outer_Membr_Metalloprot"/>
</dbReference>
<evidence type="ECO:0000313" key="10">
    <source>
        <dbReference type="EMBL" id="SCC19926.1"/>
    </source>
</evidence>
<evidence type="ECO:0000256" key="2">
    <source>
        <dbReference type="ARBA" id="ARBA00022723"/>
    </source>
</evidence>
<comment type="cofactor">
    <cofactor evidence="6">
        <name>Zn(2+)</name>
        <dbReference type="ChEBI" id="CHEBI:29105"/>
    </cofactor>
    <text evidence="6">Binds 1 zinc ion per subunit.</text>
</comment>
<reference evidence="11" key="1">
    <citation type="submission" date="2016-08" db="EMBL/GenBank/DDBJ databases">
        <authorList>
            <person name="Varghese N."/>
            <person name="Submissions Spin"/>
        </authorList>
    </citation>
    <scope>NUCLEOTIDE SEQUENCE [LARGE SCALE GENOMIC DNA]</scope>
    <source>
        <strain evidence="11">R-53144</strain>
    </source>
</reference>
<sequence length="252" mass="26831">MNKHQKTLLVALPLVAAMSLVGCKNMSADDLTSLGMKGLKAATLSDNDVKELSKQSCAEMDAQSKVASSKSAYTKRLNKIAKKLGNNLNGTPINYKVYITKDVNAWAMANGCVRVYSGLMDMMTDNEIQGVLGHELGHVALGHSKKAMQVAYTTEIARDAAAASGNATIASLSKSKLGALASAVINSQFSQKQEQDADNYSFDYLVKRKINPAGLASAFDKLGGGDSSILSSHPSSSDRAKNIRKKIADLKK</sequence>
<evidence type="ECO:0000313" key="11">
    <source>
        <dbReference type="Proteomes" id="UP000199698"/>
    </source>
</evidence>
<dbReference type="RefSeq" id="WP_091124714.1">
    <property type="nucleotide sequence ID" value="NZ_FMBA01000042.1"/>
</dbReference>
<dbReference type="PANTHER" id="PTHR22726">
    <property type="entry name" value="METALLOENDOPEPTIDASE OMA1"/>
    <property type="match status" value="1"/>
</dbReference>
<dbReference type="Gene3D" id="3.30.2010.10">
    <property type="entry name" value="Metalloproteases ('zincins'), catalytic domain"/>
    <property type="match status" value="1"/>
</dbReference>